<evidence type="ECO:0000256" key="2">
    <source>
        <dbReference type="SAM" id="Phobius"/>
    </source>
</evidence>
<sequence length="315" mass="33890">MLLKVRLPSSIPPIPKMSLSMTDVDLTLSALPSSSTILLSMVAVFVLLSFVRALFIGLREHLAFVRTRKANNNTSFVSVSTTASAPSSTTSTSSPSEKVSSGTAAVAPPRPRSSWLWGLVKWDTLPAFPVDVSTAASPRAHLAIGGGAGVMGEKWPQMQQANARRAPVVRGPGPAFERPYVPPPKLASSTREASDCADAGAAPHAFAAREDACARTFKRIGTPAVAYLSLSLARGADCNHDYERALKHKSKFKFNTCERAFAAYDAALEDAVAAFPHYISGFVGIVVGGDFAVDEPYKYQEYTEYDEYDESYKCK</sequence>
<reference evidence="3 4" key="1">
    <citation type="journal article" date="2020" name="ISME J.">
        <title>Uncovering the hidden diversity of litter-decomposition mechanisms in mushroom-forming fungi.</title>
        <authorList>
            <person name="Floudas D."/>
            <person name="Bentzer J."/>
            <person name="Ahren D."/>
            <person name="Johansson T."/>
            <person name="Persson P."/>
            <person name="Tunlid A."/>
        </authorList>
    </citation>
    <scope>NUCLEOTIDE SEQUENCE [LARGE SCALE GENOMIC DNA]</scope>
    <source>
        <strain evidence="3 4">CBS 175.51</strain>
    </source>
</reference>
<feature type="transmembrane region" description="Helical" evidence="2">
    <location>
        <begin position="37"/>
        <end position="58"/>
    </location>
</feature>
<dbReference type="Proteomes" id="UP000541558">
    <property type="component" value="Unassembled WGS sequence"/>
</dbReference>
<evidence type="ECO:0000313" key="3">
    <source>
        <dbReference type="EMBL" id="KAF5313451.1"/>
    </source>
</evidence>
<dbReference type="EMBL" id="JAACJK010000224">
    <property type="protein sequence ID" value="KAF5313451.1"/>
    <property type="molecule type" value="Genomic_DNA"/>
</dbReference>
<protein>
    <submittedName>
        <fullName evidence="3">Uncharacterized protein</fullName>
    </submittedName>
</protein>
<name>A0A8H5EV54_9AGAR</name>
<proteinExistence type="predicted"/>
<comment type="caution">
    <text evidence="3">The sequence shown here is derived from an EMBL/GenBank/DDBJ whole genome shotgun (WGS) entry which is preliminary data.</text>
</comment>
<keyword evidence="2" id="KW-0472">Membrane</keyword>
<keyword evidence="2" id="KW-0812">Transmembrane</keyword>
<feature type="region of interest" description="Disordered" evidence="1">
    <location>
        <begin position="78"/>
        <end position="110"/>
    </location>
</feature>
<evidence type="ECO:0000256" key="1">
    <source>
        <dbReference type="SAM" id="MobiDB-lite"/>
    </source>
</evidence>
<dbReference type="AlphaFoldDB" id="A0A8H5EV54"/>
<keyword evidence="2" id="KW-1133">Transmembrane helix</keyword>
<keyword evidence="4" id="KW-1185">Reference proteome</keyword>
<dbReference type="OrthoDB" id="2791511at2759"/>
<evidence type="ECO:0000313" key="4">
    <source>
        <dbReference type="Proteomes" id="UP000541558"/>
    </source>
</evidence>
<feature type="region of interest" description="Disordered" evidence="1">
    <location>
        <begin position="166"/>
        <end position="189"/>
    </location>
</feature>
<feature type="compositionally biased region" description="Low complexity" evidence="1">
    <location>
        <begin position="78"/>
        <end position="103"/>
    </location>
</feature>
<organism evidence="3 4">
    <name type="scientific">Ephemerocybe angulata</name>
    <dbReference type="NCBI Taxonomy" id="980116"/>
    <lineage>
        <taxon>Eukaryota</taxon>
        <taxon>Fungi</taxon>
        <taxon>Dikarya</taxon>
        <taxon>Basidiomycota</taxon>
        <taxon>Agaricomycotina</taxon>
        <taxon>Agaricomycetes</taxon>
        <taxon>Agaricomycetidae</taxon>
        <taxon>Agaricales</taxon>
        <taxon>Agaricineae</taxon>
        <taxon>Psathyrellaceae</taxon>
        <taxon>Ephemerocybe</taxon>
    </lineage>
</organism>
<accession>A0A8H5EV54</accession>
<gene>
    <name evidence="3" type="ORF">D9611_008671</name>
</gene>